<dbReference type="InterPro" id="IPR030662">
    <property type="entry name" value="DPH6/MJ0570"/>
</dbReference>
<evidence type="ECO:0000256" key="5">
    <source>
        <dbReference type="ARBA" id="ARBA00029814"/>
    </source>
</evidence>
<evidence type="ECO:0000256" key="7">
    <source>
        <dbReference type="ARBA" id="ARBA00031552"/>
    </source>
</evidence>
<dbReference type="SUPFAM" id="SSF52402">
    <property type="entry name" value="Adenine nucleotide alpha hydrolases-like"/>
    <property type="match status" value="1"/>
</dbReference>
<dbReference type="InterPro" id="IPR014729">
    <property type="entry name" value="Rossmann-like_a/b/a_fold"/>
</dbReference>
<comment type="catalytic activity">
    <reaction evidence="9">
        <text>diphthine-[translation elongation factor 2] + NH4(+) + ATP = diphthamide-[translation elongation factor 2] + AMP + diphosphate + H(+)</text>
        <dbReference type="Rhea" id="RHEA:19753"/>
        <dbReference type="Rhea" id="RHEA-COMP:10172"/>
        <dbReference type="Rhea" id="RHEA-COMP:10174"/>
        <dbReference type="ChEBI" id="CHEBI:15378"/>
        <dbReference type="ChEBI" id="CHEBI:16692"/>
        <dbReference type="ChEBI" id="CHEBI:28938"/>
        <dbReference type="ChEBI" id="CHEBI:30616"/>
        <dbReference type="ChEBI" id="CHEBI:33019"/>
        <dbReference type="ChEBI" id="CHEBI:82696"/>
        <dbReference type="ChEBI" id="CHEBI:456215"/>
        <dbReference type="EC" id="6.3.1.14"/>
    </reaction>
</comment>
<dbReference type="Gene3D" id="3.40.50.620">
    <property type="entry name" value="HUPs"/>
    <property type="match status" value="1"/>
</dbReference>
<dbReference type="EMBL" id="JARGDH010000006">
    <property type="protein sequence ID" value="KAL0265566.1"/>
    <property type="molecule type" value="Genomic_DNA"/>
</dbReference>
<dbReference type="GO" id="GO:0017178">
    <property type="term" value="F:diphthine-ammonia ligase activity"/>
    <property type="evidence" value="ECO:0007669"/>
    <property type="project" value="UniProtKB-EC"/>
</dbReference>
<evidence type="ECO:0000313" key="11">
    <source>
        <dbReference type="EMBL" id="KAL0265566.1"/>
    </source>
</evidence>
<accession>A0AAW2H7C3</accession>
<dbReference type="Pfam" id="PF01902">
    <property type="entry name" value="Diphthami_syn_2"/>
    <property type="match status" value="1"/>
</dbReference>
<dbReference type="PANTHER" id="PTHR12196:SF2">
    <property type="entry name" value="DIPHTHINE--AMMONIA LIGASE"/>
    <property type="match status" value="1"/>
</dbReference>
<dbReference type="Gene3D" id="3.40.50.410">
    <property type="entry name" value="von Willebrand factor, type A domain"/>
    <property type="match status" value="1"/>
</dbReference>
<evidence type="ECO:0000256" key="8">
    <source>
        <dbReference type="ARBA" id="ARBA00032849"/>
    </source>
</evidence>
<dbReference type="NCBIfam" id="TIGR00290">
    <property type="entry name" value="MJ0570_dom"/>
    <property type="match status" value="1"/>
</dbReference>
<evidence type="ECO:0000256" key="2">
    <source>
        <dbReference type="ARBA" id="ARBA00008496"/>
    </source>
</evidence>
<sequence>MDEGHHLVGLLYVYCETSTVDSFMFQTVGKEMIEKYSACMGVPLFLHRTRCIALNRELEYDPVVGDEVEDLYQGVRSTLSKVDFEAVSSGAILSVYQKNRVESVCRRLGLQSLTPLLQMDQRELLSKMIAYGIDARVVKVAGGDLSKEALNKDLRYVRDCYNRSRFKDINYCGEGGEYETMVVDAPHFLRRIEILSFKVHGHEDEIGKCPNVFFMVVEDAHNQDYLPSRFILQKEAVTSIIGSMLQNSENSVGVAPLAQPEHNYILTPTCNKSHLDTFISKVRLDENLMLESVFQRSRIALMSRQESDKRMLVFFGTDMGLQDSDGVLRELVHCLRKAASSPIRVSAVLFGEHAALVKDAISREVGGPETCEAVAVGPDDDFFSSVTKVLGMGLSELEDDPELALALSMSLAESKQRPAQERT</sequence>
<dbReference type="AlphaFoldDB" id="A0AAW2H7C3"/>
<dbReference type="PROSITE" id="PS50330">
    <property type="entry name" value="UIM"/>
    <property type="match status" value="1"/>
</dbReference>
<evidence type="ECO:0000256" key="1">
    <source>
        <dbReference type="ARBA" id="ARBA00005156"/>
    </source>
</evidence>
<name>A0AAW2H7C3_9NEOP</name>
<proteinExistence type="inferred from homology"/>
<reference evidence="11" key="1">
    <citation type="journal article" date="2024" name="Gigascience">
        <title>Chromosome-level genome of the poultry shaft louse Menopon gallinae provides insight into the host-switching and adaptive evolution of parasitic lice.</title>
        <authorList>
            <person name="Xu Y."/>
            <person name="Ma L."/>
            <person name="Liu S."/>
            <person name="Liang Y."/>
            <person name="Liu Q."/>
            <person name="He Z."/>
            <person name="Tian L."/>
            <person name="Duan Y."/>
            <person name="Cai W."/>
            <person name="Li H."/>
            <person name="Song F."/>
        </authorList>
    </citation>
    <scope>NUCLEOTIDE SEQUENCE</scope>
    <source>
        <strain evidence="11">Cailab_2023a</strain>
    </source>
</reference>
<feature type="domain" description="Diphthamide synthase" evidence="10">
    <location>
        <begin position="16"/>
        <end position="204"/>
    </location>
</feature>
<dbReference type="GO" id="GO:0017183">
    <property type="term" value="P:protein histidyl modification to diphthamide"/>
    <property type="evidence" value="ECO:0007669"/>
    <property type="project" value="TreeGrafter"/>
</dbReference>
<dbReference type="EC" id="6.3.1.14" evidence="3"/>
<dbReference type="InterPro" id="IPR036465">
    <property type="entry name" value="vWFA_dom_sf"/>
</dbReference>
<gene>
    <name evidence="11" type="ORF">PYX00_011278</name>
</gene>
<evidence type="ECO:0000256" key="6">
    <source>
        <dbReference type="ARBA" id="ARBA00031202"/>
    </source>
</evidence>
<comment type="caution">
    <text evidence="11">The sequence shown here is derived from an EMBL/GenBank/DDBJ whole genome shotgun (WGS) entry which is preliminary data.</text>
</comment>
<comment type="pathway">
    <text evidence="1">Protein modification; peptidyl-diphthamide biosynthesis.</text>
</comment>
<dbReference type="PANTHER" id="PTHR12196">
    <property type="entry name" value="DOMAIN OF UNKNOWN FUNCTION 71 DUF71 -CONTAINING PROTEIN"/>
    <property type="match status" value="1"/>
</dbReference>
<dbReference type="InterPro" id="IPR003903">
    <property type="entry name" value="UIM_dom"/>
</dbReference>
<evidence type="ECO:0000259" key="10">
    <source>
        <dbReference type="Pfam" id="PF01902"/>
    </source>
</evidence>
<dbReference type="InterPro" id="IPR002761">
    <property type="entry name" value="Diphthami_syn_dom"/>
</dbReference>
<dbReference type="Gene3D" id="3.90.1490.10">
    <property type="entry name" value="putative n-type atp pyrophosphatase, domain 2"/>
    <property type="match status" value="1"/>
</dbReference>
<comment type="similarity">
    <text evidence="2">Belongs to the Diphthine--ammonia ligase family.</text>
</comment>
<dbReference type="CDD" id="cd01994">
    <property type="entry name" value="AANH_PF0828-like"/>
    <property type="match status" value="1"/>
</dbReference>
<organism evidence="11">
    <name type="scientific">Menopon gallinae</name>
    <name type="common">poultry shaft louse</name>
    <dbReference type="NCBI Taxonomy" id="328185"/>
    <lineage>
        <taxon>Eukaryota</taxon>
        <taxon>Metazoa</taxon>
        <taxon>Ecdysozoa</taxon>
        <taxon>Arthropoda</taxon>
        <taxon>Hexapoda</taxon>
        <taxon>Insecta</taxon>
        <taxon>Pterygota</taxon>
        <taxon>Neoptera</taxon>
        <taxon>Paraneoptera</taxon>
        <taxon>Psocodea</taxon>
        <taxon>Troctomorpha</taxon>
        <taxon>Phthiraptera</taxon>
        <taxon>Amblycera</taxon>
        <taxon>Menoponidae</taxon>
        <taxon>Menopon</taxon>
    </lineage>
</organism>
<evidence type="ECO:0000256" key="4">
    <source>
        <dbReference type="ARBA" id="ARBA00018426"/>
    </source>
</evidence>
<evidence type="ECO:0000256" key="9">
    <source>
        <dbReference type="ARBA" id="ARBA00048108"/>
    </source>
</evidence>
<evidence type="ECO:0000256" key="3">
    <source>
        <dbReference type="ARBA" id="ARBA00012089"/>
    </source>
</evidence>
<protein>
    <recommendedName>
        <fullName evidence="4">Diphthine--ammonia ligase</fullName>
        <ecNumber evidence="3">6.3.1.14</ecNumber>
    </recommendedName>
    <alternativeName>
        <fullName evidence="6">ATP-binding domain-containing protein 4</fullName>
    </alternativeName>
    <alternativeName>
        <fullName evidence="5">Diphthamide synthase</fullName>
    </alternativeName>
    <alternativeName>
        <fullName evidence="7">Diphthamide synthetase</fullName>
    </alternativeName>
    <alternativeName>
        <fullName evidence="8">Protein DPH6 homolog</fullName>
    </alternativeName>
</protein>
<dbReference type="GO" id="GO:0032991">
    <property type="term" value="C:protein-containing complex"/>
    <property type="evidence" value="ECO:0007669"/>
    <property type="project" value="UniProtKB-ARBA"/>
</dbReference>